<evidence type="ECO:0000256" key="4">
    <source>
        <dbReference type="ARBA" id="ARBA00022840"/>
    </source>
</evidence>
<evidence type="ECO:0000259" key="10">
    <source>
        <dbReference type="PROSITE" id="PS50929"/>
    </source>
</evidence>
<dbReference type="HOGENOM" id="CLU_000604_17_2_1"/>
<gene>
    <name evidence="11" type="ORF">ACLA_048140</name>
</gene>
<dbReference type="VEuPathDB" id="FungiDB:ACLA_048140"/>
<dbReference type="Proteomes" id="UP000006701">
    <property type="component" value="Unassembled WGS sequence"/>
</dbReference>
<reference evidence="11 12" key="1">
    <citation type="journal article" date="2008" name="PLoS Genet.">
        <title>Genomic islands in the pathogenic filamentous fungus Aspergillus fumigatus.</title>
        <authorList>
            <person name="Fedorova N.D."/>
            <person name="Khaldi N."/>
            <person name="Joardar V.S."/>
            <person name="Maiti R."/>
            <person name="Amedeo P."/>
            <person name="Anderson M.J."/>
            <person name="Crabtree J."/>
            <person name="Silva J.C."/>
            <person name="Badger J.H."/>
            <person name="Albarraq A."/>
            <person name="Angiuoli S."/>
            <person name="Bussey H."/>
            <person name="Bowyer P."/>
            <person name="Cotty P.J."/>
            <person name="Dyer P.S."/>
            <person name="Egan A."/>
            <person name="Galens K."/>
            <person name="Fraser-Liggett C.M."/>
            <person name="Haas B.J."/>
            <person name="Inman J.M."/>
            <person name="Kent R."/>
            <person name="Lemieux S."/>
            <person name="Malavazi I."/>
            <person name="Orvis J."/>
            <person name="Roemer T."/>
            <person name="Ronning C.M."/>
            <person name="Sundaram J.P."/>
            <person name="Sutton G."/>
            <person name="Turner G."/>
            <person name="Venter J.C."/>
            <person name="White O.R."/>
            <person name="Whitty B.R."/>
            <person name="Youngman P."/>
            <person name="Wolfe K.H."/>
            <person name="Goldman G.H."/>
            <person name="Wortman J.R."/>
            <person name="Jiang B."/>
            <person name="Denning D.W."/>
            <person name="Nierman W.C."/>
        </authorList>
    </citation>
    <scope>NUCLEOTIDE SEQUENCE [LARGE SCALE GENOMIC DNA]</scope>
    <source>
        <strain evidence="12">ATCC 1007 / CBS 513.65 / DSM 816 / NCTC 3887 / NRRL 1</strain>
    </source>
</reference>
<feature type="domain" description="ABC transporter" evidence="9">
    <location>
        <begin position="371"/>
        <end position="610"/>
    </location>
</feature>
<evidence type="ECO:0000313" key="11">
    <source>
        <dbReference type="EMBL" id="EAW10345.1"/>
    </source>
</evidence>
<keyword evidence="3" id="KW-0547">Nucleotide-binding</keyword>
<evidence type="ECO:0000256" key="2">
    <source>
        <dbReference type="ARBA" id="ARBA00022692"/>
    </source>
</evidence>
<feature type="transmembrane region" description="Helical" evidence="8">
    <location>
        <begin position="167"/>
        <end position="185"/>
    </location>
</feature>
<feature type="transmembrane region" description="Helical" evidence="8">
    <location>
        <begin position="781"/>
        <end position="801"/>
    </location>
</feature>
<dbReference type="FunFam" id="3.40.50.300:FF:003218">
    <property type="entry name" value="ABC a-pheromone efflux pump AtrD"/>
    <property type="match status" value="1"/>
</dbReference>
<feature type="region of interest" description="Disordered" evidence="7">
    <location>
        <begin position="633"/>
        <end position="658"/>
    </location>
</feature>
<evidence type="ECO:0000259" key="9">
    <source>
        <dbReference type="PROSITE" id="PS50893"/>
    </source>
</evidence>
<dbReference type="STRING" id="344612.A1CHJ0"/>
<organism evidence="11 12">
    <name type="scientific">Aspergillus clavatus (strain ATCC 1007 / CBS 513.65 / DSM 816 / NCTC 3887 / NRRL 1 / QM 1276 / 107)</name>
    <dbReference type="NCBI Taxonomy" id="344612"/>
    <lineage>
        <taxon>Eukaryota</taxon>
        <taxon>Fungi</taxon>
        <taxon>Dikarya</taxon>
        <taxon>Ascomycota</taxon>
        <taxon>Pezizomycotina</taxon>
        <taxon>Eurotiomycetes</taxon>
        <taxon>Eurotiomycetidae</taxon>
        <taxon>Eurotiales</taxon>
        <taxon>Aspergillaceae</taxon>
        <taxon>Aspergillus</taxon>
        <taxon>Aspergillus subgen. Fumigati</taxon>
    </lineage>
</organism>
<keyword evidence="2 8" id="KW-0812">Transmembrane</keyword>
<dbReference type="PROSITE" id="PS50893">
    <property type="entry name" value="ABC_TRANSPORTER_2"/>
    <property type="match status" value="2"/>
</dbReference>
<proteinExistence type="predicted"/>
<dbReference type="PANTHER" id="PTHR43394">
    <property type="entry name" value="ATP-DEPENDENT PERMEASE MDL1, MITOCHONDRIAL"/>
    <property type="match status" value="1"/>
</dbReference>
<comment type="subcellular location">
    <subcellularLocation>
        <location evidence="1">Membrane</location>
        <topology evidence="1">Multi-pass membrane protein</topology>
    </subcellularLocation>
</comment>
<dbReference type="GO" id="GO:0090374">
    <property type="term" value="P:oligopeptide export from mitochondrion"/>
    <property type="evidence" value="ECO:0007669"/>
    <property type="project" value="TreeGrafter"/>
</dbReference>
<dbReference type="GO" id="GO:0015421">
    <property type="term" value="F:ABC-type oligopeptide transporter activity"/>
    <property type="evidence" value="ECO:0007669"/>
    <property type="project" value="TreeGrafter"/>
</dbReference>
<evidence type="ECO:0000256" key="3">
    <source>
        <dbReference type="ARBA" id="ARBA00022741"/>
    </source>
</evidence>
<dbReference type="Pfam" id="PF00005">
    <property type="entry name" value="ABC_tran"/>
    <property type="match status" value="2"/>
</dbReference>
<feature type="transmembrane region" description="Helical" evidence="8">
    <location>
        <begin position="894"/>
        <end position="915"/>
    </location>
</feature>
<dbReference type="GO" id="GO:0005743">
    <property type="term" value="C:mitochondrial inner membrane"/>
    <property type="evidence" value="ECO:0007669"/>
    <property type="project" value="TreeGrafter"/>
</dbReference>
<dbReference type="InterPro" id="IPR017871">
    <property type="entry name" value="ABC_transporter-like_CS"/>
</dbReference>
<name>A1CHJ0_ASPCL</name>
<evidence type="ECO:0000256" key="1">
    <source>
        <dbReference type="ARBA" id="ARBA00004141"/>
    </source>
</evidence>
<dbReference type="OrthoDB" id="6500128at2759"/>
<feature type="transmembrane region" description="Helical" evidence="8">
    <location>
        <begin position="1001"/>
        <end position="1025"/>
    </location>
</feature>
<keyword evidence="6 8" id="KW-0472">Membrane</keyword>
<feature type="compositionally biased region" description="Polar residues" evidence="7">
    <location>
        <begin position="633"/>
        <end position="642"/>
    </location>
</feature>
<evidence type="ECO:0000256" key="8">
    <source>
        <dbReference type="SAM" id="Phobius"/>
    </source>
</evidence>
<dbReference type="PANTHER" id="PTHR43394:SF15">
    <property type="entry name" value="ALPHA-FACTOR-TRANSPORTING ATPASE"/>
    <property type="match status" value="1"/>
</dbReference>
<feature type="transmembrane region" description="Helical" evidence="8">
    <location>
        <begin position="821"/>
        <end position="839"/>
    </location>
</feature>
<protein>
    <submittedName>
        <fullName evidence="11">ABC a-pheromone efflux pump AtrD</fullName>
    </submittedName>
</protein>
<dbReference type="CDD" id="cd18577">
    <property type="entry name" value="ABC_6TM_Pgp_ABCB1_D1_like"/>
    <property type="match status" value="1"/>
</dbReference>
<dbReference type="OMA" id="TFWACLT"/>
<dbReference type="GO" id="GO:0016887">
    <property type="term" value="F:ATP hydrolysis activity"/>
    <property type="evidence" value="ECO:0007669"/>
    <property type="project" value="InterPro"/>
</dbReference>
<feature type="domain" description="ABC transmembrane type-1" evidence="10">
    <location>
        <begin position="784"/>
        <end position="1065"/>
    </location>
</feature>
<keyword evidence="5 8" id="KW-1133">Transmembrane helix</keyword>
<dbReference type="InterPro" id="IPR003439">
    <property type="entry name" value="ABC_transporter-like_ATP-bd"/>
</dbReference>
<dbReference type="InterPro" id="IPR011527">
    <property type="entry name" value="ABC1_TM_dom"/>
</dbReference>
<dbReference type="RefSeq" id="XP_001271771.1">
    <property type="nucleotide sequence ID" value="XM_001271770.1"/>
</dbReference>
<evidence type="ECO:0000313" key="12">
    <source>
        <dbReference type="Proteomes" id="UP000006701"/>
    </source>
</evidence>
<feature type="transmembrane region" description="Helical" evidence="8">
    <location>
        <begin position="91"/>
        <end position="114"/>
    </location>
</feature>
<dbReference type="FunFam" id="3.40.50.300:FF:001471">
    <property type="entry name" value="P-loop containing nucleoside triphosphate hydrolase protein"/>
    <property type="match status" value="1"/>
</dbReference>
<dbReference type="InterPro" id="IPR039421">
    <property type="entry name" value="Type_1_exporter"/>
</dbReference>
<dbReference type="InterPro" id="IPR027417">
    <property type="entry name" value="P-loop_NTPase"/>
</dbReference>
<feature type="transmembrane region" description="Helical" evidence="8">
    <location>
        <begin position="1037"/>
        <end position="1060"/>
    </location>
</feature>
<dbReference type="Gene3D" id="3.40.50.300">
    <property type="entry name" value="P-loop containing nucleotide triphosphate hydrolases"/>
    <property type="match status" value="2"/>
</dbReference>
<dbReference type="Gene3D" id="1.20.1560.10">
    <property type="entry name" value="ABC transporter type 1, transmembrane domain"/>
    <property type="match status" value="2"/>
</dbReference>
<feature type="compositionally biased region" description="Basic residues" evidence="7">
    <location>
        <begin position="732"/>
        <end position="741"/>
    </location>
</feature>
<dbReference type="PROSITE" id="PS00211">
    <property type="entry name" value="ABC_TRANSPORTER_1"/>
    <property type="match status" value="1"/>
</dbReference>
<dbReference type="InterPro" id="IPR003593">
    <property type="entry name" value="AAA+_ATPase"/>
</dbReference>
<dbReference type="SUPFAM" id="SSF90123">
    <property type="entry name" value="ABC transporter transmembrane region"/>
    <property type="match status" value="2"/>
</dbReference>
<evidence type="ECO:0000256" key="7">
    <source>
        <dbReference type="SAM" id="MobiDB-lite"/>
    </source>
</evidence>
<accession>A1CHJ0</accession>
<feature type="region of interest" description="Disordered" evidence="7">
    <location>
        <begin position="670"/>
        <end position="690"/>
    </location>
</feature>
<dbReference type="InterPro" id="IPR036640">
    <property type="entry name" value="ABC1_TM_sf"/>
</dbReference>
<feature type="transmembrane region" description="Helical" evidence="8">
    <location>
        <begin position="277"/>
        <end position="299"/>
    </location>
</feature>
<dbReference type="GeneID" id="4704205"/>
<dbReference type="Pfam" id="PF00664">
    <property type="entry name" value="ABC_membrane"/>
    <property type="match status" value="2"/>
</dbReference>
<dbReference type="PROSITE" id="PS50929">
    <property type="entry name" value="ABC_TM1F"/>
    <property type="match status" value="2"/>
</dbReference>
<feature type="transmembrane region" description="Helical" evidence="8">
    <location>
        <begin position="191"/>
        <end position="209"/>
    </location>
</feature>
<sequence>MTYKVKSLITASVSSFKCVRSWRWSWMSLFNFTTRSHSATLSLAIVFAFLASSITPIFAILLGEIFNSFTLFGGGQLSNDGLLQDVARNGIGLAGLGVASWILNGVYFTLFIIFGELQVSNARITLFEGLLERDQEWFETQKDGTKAHLSYLQAQIQELQMATSQPLGLVIQFAFRTLISLGLAFYTSWSLSLITLAGIPVFSSLVALVSSRMKRSIEAQQDELTHASKVANSATSSIDTVKCLNGQEFELRKFAEKIDNAAAHYLKQARLNSLQIAIIRLMMFGMFVQGFWYGTTLATSGRLTAGEVLRAFWACLTAAQSIEMVLPQVIVLEKGKVAASMLKELLNGSKIKKRAESIKGALYPRYCKGDIEVSNLSFTYSSQPDRPILKSTSFFFPAGETTFVIGESGSGKSTLGQLLARLYMPTSGEILIDGVAQQTLSINWIRNNITLVEQRSVLFNESVFTNIAFGRRAYDTVTKEDVRDCIDLAMLGSTIGNLPSGLDTCVGNGGSFLSGGQRQRVAIARARLRDTPILIMDEPTSALDGINRNAVMKAVREWRRGKTTIIITHDMSQIMDHDYVYALEHGSVTQAGYRYELKNSPAKEKYFPFTDKKDVDEAFKTAELKEVRGLCSDTDSIETTGSHHGAETPTHSTEAPDGYEILRPMDRKIRIQQKRGSGSKNNRPKLRGMSYDEENWTSQGYEIPMRELNAKPHRSTTSRQTHYGHAASKRSISQRKARARRQSAEVSHSARNSTIIAKGQRLSLTQTLRTLIPSLTVWQRLLLLLGVVCTLLHACATPIFSYCLSQLFRSFYDTTNNSMRWSLVVLGVAIGDGTVSYFMHYLLELCGQAWVDCLRKRAFQRVLDQPRQWFDEEGNSASRLTACLDQNGEDMRNLVGRFGGFVLVAVAITLTAVIWCLVVCWKLTLVALACGPVIYVITRGFEKTSGLWQGRCNEVNRVASDVFIELFSEIRTVRTLTLESFFHRKYLKAASKCMEVCLKRAVHTGALFGLVESTIIFVTALIFYYGALLVSSGYTVINVTTVFSILLFSIGYASTVLSWIPQISSSQEMASQLLRLVNLPAGLPHEHIGNKYVLKAAPVNIRNLNFRYPSRPDAQVLRDVSLNFPQNSCTAIAGGSGSGKSTIASLLLSLYEAPLSKNGRPTISLGGLDIRHLHTPSLRSLIAVVSQQPTIFPGTILSNICYGLDDDSPLRRLHNVRAAAQAAGIDDFFSSLPNDYFTVIGDGGVGLSGGQAQRLVIARALVRRPQVLILDEATSSLDPENANLIRRTVQNLVSARSGLTVIIISHARDMIEIADNVVVLEQGSVVEQGPYDDLAKRPSGKLNALIRLGDTGAF</sequence>
<dbReference type="CDD" id="cd18578">
    <property type="entry name" value="ABC_6TM_Pgp_ABCB1_D2_like"/>
    <property type="match status" value="1"/>
</dbReference>
<dbReference type="EMBL" id="DS027054">
    <property type="protein sequence ID" value="EAW10345.1"/>
    <property type="molecule type" value="Genomic_DNA"/>
</dbReference>
<dbReference type="SMART" id="SM00382">
    <property type="entry name" value="AAA"/>
    <property type="match status" value="2"/>
</dbReference>
<feature type="domain" description="ABC transmembrane type-1" evidence="10">
    <location>
        <begin position="43"/>
        <end position="334"/>
    </location>
</feature>
<dbReference type="SUPFAM" id="SSF52540">
    <property type="entry name" value="P-loop containing nucleoside triphosphate hydrolases"/>
    <property type="match status" value="2"/>
</dbReference>
<dbReference type="eggNOG" id="KOG0055">
    <property type="taxonomic scope" value="Eukaryota"/>
</dbReference>
<keyword evidence="12" id="KW-1185">Reference proteome</keyword>
<evidence type="ECO:0000256" key="5">
    <source>
        <dbReference type="ARBA" id="ARBA00022989"/>
    </source>
</evidence>
<dbReference type="KEGG" id="act:ACLA_048140"/>
<feature type="region of interest" description="Disordered" evidence="7">
    <location>
        <begin position="712"/>
        <end position="750"/>
    </location>
</feature>
<keyword evidence="4" id="KW-0067">ATP-binding</keyword>
<dbReference type="GO" id="GO:0005524">
    <property type="term" value="F:ATP binding"/>
    <property type="evidence" value="ECO:0007669"/>
    <property type="project" value="UniProtKB-KW"/>
</dbReference>
<evidence type="ECO:0000256" key="6">
    <source>
        <dbReference type="ARBA" id="ARBA00023136"/>
    </source>
</evidence>
<feature type="domain" description="ABC transporter" evidence="9">
    <location>
        <begin position="1099"/>
        <end position="1347"/>
    </location>
</feature>